<dbReference type="InterPro" id="IPR012292">
    <property type="entry name" value="Globin/Proto"/>
</dbReference>
<evidence type="ECO:0000313" key="4">
    <source>
        <dbReference type="Proteomes" id="UP000186817"/>
    </source>
</evidence>
<feature type="compositionally biased region" description="Acidic residues" evidence="1">
    <location>
        <begin position="1020"/>
        <end position="1029"/>
    </location>
</feature>
<dbReference type="SUPFAM" id="SSF46458">
    <property type="entry name" value="Globin-like"/>
    <property type="match status" value="2"/>
</dbReference>
<feature type="compositionally biased region" description="Low complexity" evidence="1">
    <location>
        <begin position="1879"/>
        <end position="1897"/>
    </location>
</feature>
<keyword evidence="2" id="KW-1133">Transmembrane helix</keyword>
<proteinExistence type="predicted"/>
<feature type="compositionally biased region" description="Polar residues" evidence="1">
    <location>
        <begin position="792"/>
        <end position="805"/>
    </location>
</feature>
<sequence>MALGVFRCVCDLAHGQGRSWAAFFVDIQAAYYETSRSLLFDGPGSDPALEALQLPAHVQALISEGALQGLDIPHEHIALLQDCVECSFWTFTGQHQQVMATRGSRPGDGLADVLFGALFAVTLACLEAKCQQHGLVHKSMSDALGVPDKPLQIAWADDLSLVVDFQSARAALDLLPRLATLILQVIEAFRFRVNLGEGKTEALVHLCGTGASAAKKQLLSGTPGVAAADGRIIRVVAEYKYLGVPQRTNDNGRRDLEAAASRGVFSRPAGALVVMALFFRSVPTVKQFCPPSMHLTFIIQIACDTTFFARPHVSMAFVALSDLSMNTVPVLKDEDAGAIRGPPFTGSPEIAEEIARLAPGPDFSSEARSSPVVPRPEPSASGLLSGLPESTPLQAARVSGLALNSCLAPLSPLWGSFADFAQVDDWVIPSVHWHRPQPTRIWRIPEEWSTCLDLCVEVAKNVPWSAGMWRLTSPLRAEAVAGSHGPRASSFAAASAVRRLYMQRLVTFRLLLEQLRAGSAIWFSCSPRPSWLDLIFRSVIAWFGSCAEPSVQSEEEKSSEVAESLCAGLAVSVNWKEQRTDPDDSPDVFRVAVQATSKEPVSGSPLVYLATEDDQIDIMLWRLPREMAEADLYVSASRLLKEAPPEALDDARSVVEVVMPRLSSCGVARDSEHRAVAEALEGEASVAALDLAGARALPASSGTRSFAKPSPCGPGAPHRRRLPDGSLAWQVRRPRGATLCNSLAPAGAMSADCSGGVGKDQGRGDAHVSYTPLMDISVLKPPKRRAGASDALGSSFSMADASQGSDNEEETEYCIEEADDGLQLEEDDEEENPHYDTLELHIDEVIEVLEVNEYVFEELRLAPDIVQETQEAWRTFIGLASSRDAAGEAIYSAIFESAPTLQGLFKTPRPVMAMRFMNGLNNIISSMNTSSALKVIVETLGFQHLDLDVTVPRVGLFRDAVAELFEQELAERFSSKARSGLKSIFNYVGGAFIFIRREYAGRIKIIGKSWRTANNKAEGSDDGSEEDGQTGDATAGLGFSFEESAEKVTITTSGSKDGEEREARDSDSKKTMESMKVPTTFNEMFLFNAAVMGFSTSTWMQMVLEQFGAIVSNVANSYRLQEECDILALRLAKHKGQKIYLNEFKAVMLAALRSLVPREWSSEHEVAWCWLWENVERLLRQTVGKPTVQARSLERFIRSLTDEAQRKLRSQVYERFFQVAPAGQDHFKQSTSRLHFIADKVFEMTLEIYHEPRRMVEDISALGLRHVGYAIPTELFAPFVSCFVESVNQVTSDEVVQEAFRWSLTLISKMLVRTILEGSTVVMKAVNANSEQKLRKAIAIAPRAQRSVWLLNITVGSQSISPLDWALQSGSLKTAKAMLQDLLTIRADRDNYFYGCDELFSRHPDIIKRVVDSEHLTVLLDGLIWRSRLAIKGKRRVNYYVKHLLVNAENGVNKALRWIVKAGNPKSICHPAVVLFSDLLWSRLACTYFLCGRLGMLSILICFVISQSVLPRLHEVPTEAECISMFVLRLFVYISSFAMLTTMQLQQCIEDIKKGEFAHFRGLAYPQYLADGKERLTLALVLTLIVMAAQEPILYCITSWEGDFPGAGPFTQRCPAGLARKDGYSAASMIALFLYFARITDLSILSTWASAFLLVCARMLQELSLFLMALVALVLAFATSVSVLHPTLPDFSRADHAAVSFSEIALGMYPRHRLMELEEFGILMALVCLFIVISLVFLLNLLVAQLNTAYQSLAADMVGFARLNRGKITVEMLASITQKRWERFLETLHLDERLEFNEGDIGLAGGIQVLEEASLNPTNVERIRRYGGSTCGVMPWPEDHHDEECRLERLEKMMSRAVKHLSRDRNRHPSRLSSGGGSSLSSASDEPSSDGGVSNTP</sequence>
<keyword evidence="4" id="KW-1185">Reference proteome</keyword>
<feature type="transmembrane region" description="Helical" evidence="2">
    <location>
        <begin position="1663"/>
        <end position="1684"/>
    </location>
</feature>
<name>A0A1Q9E9U4_SYMMI</name>
<evidence type="ECO:0008006" key="5">
    <source>
        <dbReference type="Google" id="ProtNLM"/>
    </source>
</evidence>
<dbReference type="GO" id="GO:0020037">
    <property type="term" value="F:heme binding"/>
    <property type="evidence" value="ECO:0007669"/>
    <property type="project" value="InterPro"/>
</dbReference>
<accession>A0A1Q9E9U4</accession>
<evidence type="ECO:0000256" key="1">
    <source>
        <dbReference type="SAM" id="MobiDB-lite"/>
    </source>
</evidence>
<feature type="compositionally biased region" description="Basic and acidic residues" evidence="1">
    <location>
        <begin position="1056"/>
        <end position="1073"/>
    </location>
</feature>
<feature type="region of interest" description="Disordered" evidence="1">
    <location>
        <begin position="1858"/>
        <end position="1897"/>
    </location>
</feature>
<feature type="compositionally biased region" description="Basic residues" evidence="1">
    <location>
        <begin position="1858"/>
        <end position="1870"/>
    </location>
</feature>
<organism evidence="3 4">
    <name type="scientific">Symbiodinium microadriaticum</name>
    <name type="common">Dinoflagellate</name>
    <name type="synonym">Zooxanthella microadriatica</name>
    <dbReference type="NCBI Taxonomy" id="2951"/>
    <lineage>
        <taxon>Eukaryota</taxon>
        <taxon>Sar</taxon>
        <taxon>Alveolata</taxon>
        <taxon>Dinophyceae</taxon>
        <taxon>Suessiales</taxon>
        <taxon>Symbiodiniaceae</taxon>
        <taxon>Symbiodinium</taxon>
    </lineage>
</organism>
<comment type="caution">
    <text evidence="3">The sequence shown here is derived from an EMBL/GenBank/DDBJ whole genome shotgun (WGS) entry which is preliminary data.</text>
</comment>
<feature type="transmembrane region" description="Helical" evidence="2">
    <location>
        <begin position="1630"/>
        <end position="1656"/>
    </location>
</feature>
<protein>
    <recommendedName>
        <fullName evidence="5">Globin family profile domain-containing protein</fullName>
    </recommendedName>
</protein>
<dbReference type="InterPro" id="IPR009050">
    <property type="entry name" value="Globin-like_sf"/>
</dbReference>
<feature type="region of interest" description="Disordered" evidence="1">
    <location>
        <begin position="1014"/>
        <end position="1073"/>
    </location>
</feature>
<keyword evidence="2" id="KW-0472">Membrane</keyword>
<dbReference type="OrthoDB" id="443789at2759"/>
<dbReference type="EMBL" id="LSRX01000217">
    <property type="protein sequence ID" value="OLQ04181.1"/>
    <property type="molecule type" value="Genomic_DNA"/>
</dbReference>
<feature type="region of interest" description="Disordered" evidence="1">
    <location>
        <begin position="781"/>
        <end position="812"/>
    </location>
</feature>
<reference evidence="3 4" key="1">
    <citation type="submission" date="2016-02" db="EMBL/GenBank/DDBJ databases">
        <title>Genome analysis of coral dinoflagellate symbionts highlights evolutionary adaptations to a symbiotic lifestyle.</title>
        <authorList>
            <person name="Aranda M."/>
            <person name="Li Y."/>
            <person name="Liew Y.J."/>
            <person name="Baumgarten S."/>
            <person name="Simakov O."/>
            <person name="Wilson M."/>
            <person name="Piel J."/>
            <person name="Ashoor H."/>
            <person name="Bougouffa S."/>
            <person name="Bajic V.B."/>
            <person name="Ryu T."/>
            <person name="Ravasi T."/>
            <person name="Bayer T."/>
            <person name="Micklem G."/>
            <person name="Kim H."/>
            <person name="Bhak J."/>
            <person name="Lajeunesse T.C."/>
            <person name="Voolstra C.R."/>
        </authorList>
    </citation>
    <scope>NUCLEOTIDE SEQUENCE [LARGE SCALE GENOMIC DNA]</scope>
    <source>
        <strain evidence="3 4">CCMP2467</strain>
    </source>
</reference>
<feature type="region of interest" description="Disordered" evidence="1">
    <location>
        <begin position="361"/>
        <end position="381"/>
    </location>
</feature>
<dbReference type="GO" id="GO:0019825">
    <property type="term" value="F:oxygen binding"/>
    <property type="evidence" value="ECO:0007669"/>
    <property type="project" value="InterPro"/>
</dbReference>
<keyword evidence="2" id="KW-0812">Transmembrane</keyword>
<evidence type="ECO:0000256" key="2">
    <source>
        <dbReference type="SAM" id="Phobius"/>
    </source>
</evidence>
<feature type="region of interest" description="Disordered" evidence="1">
    <location>
        <begin position="700"/>
        <end position="727"/>
    </location>
</feature>
<dbReference type="CDD" id="cd01040">
    <property type="entry name" value="Mb-like"/>
    <property type="match status" value="2"/>
</dbReference>
<dbReference type="Proteomes" id="UP000186817">
    <property type="component" value="Unassembled WGS sequence"/>
</dbReference>
<dbReference type="Gene3D" id="1.10.490.10">
    <property type="entry name" value="Globins"/>
    <property type="match status" value="2"/>
</dbReference>
<dbReference type="InterPro" id="IPR044399">
    <property type="entry name" value="Mb-like_M"/>
</dbReference>
<gene>
    <name evidence="3" type="ORF">AK812_SmicGene12791</name>
</gene>
<evidence type="ECO:0000313" key="3">
    <source>
        <dbReference type="EMBL" id="OLQ04181.1"/>
    </source>
</evidence>
<feature type="transmembrane region" description="Helical" evidence="2">
    <location>
        <begin position="1720"/>
        <end position="1743"/>
    </location>
</feature>